<keyword evidence="3" id="KW-0378">Hydrolase</keyword>
<keyword evidence="1" id="KW-0732">Signal</keyword>
<dbReference type="PANTHER" id="PTHR43784">
    <property type="entry name" value="GDSL-LIKE LIPASE/ACYLHYDROLASE, PUTATIVE (AFU_ORTHOLOGUE AFUA_2G00820)-RELATED"/>
    <property type="match status" value="1"/>
</dbReference>
<dbReference type="CDD" id="cd01830">
    <property type="entry name" value="XynE_like"/>
    <property type="match status" value="1"/>
</dbReference>
<name>A0A6I4WG33_9ACTN</name>
<gene>
    <name evidence="3" type="ORF">GQ466_16105</name>
</gene>
<keyword evidence="4" id="KW-1185">Reference proteome</keyword>
<dbReference type="InterPro" id="IPR036514">
    <property type="entry name" value="SGNH_hydro_sf"/>
</dbReference>
<dbReference type="PANTHER" id="PTHR43784:SF2">
    <property type="entry name" value="GDSL-LIKE LIPASE_ACYLHYDROLASE, PUTATIVE (AFU_ORTHOLOGUE AFUA_2G00820)-RELATED"/>
    <property type="match status" value="1"/>
</dbReference>
<comment type="caution">
    <text evidence="3">The sequence shown here is derived from an EMBL/GenBank/DDBJ whole genome shotgun (WGS) entry which is preliminary data.</text>
</comment>
<proteinExistence type="predicted"/>
<dbReference type="EMBL" id="WUTW01000002">
    <property type="protein sequence ID" value="MXQ65552.1"/>
    <property type="molecule type" value="Genomic_DNA"/>
</dbReference>
<accession>A0A6I4WG33</accession>
<feature type="chain" id="PRO_5026069853" evidence="1">
    <location>
        <begin position="36"/>
        <end position="432"/>
    </location>
</feature>
<evidence type="ECO:0000313" key="4">
    <source>
        <dbReference type="Proteomes" id="UP000431901"/>
    </source>
</evidence>
<dbReference type="Proteomes" id="UP000431901">
    <property type="component" value="Unassembled WGS sequence"/>
</dbReference>
<evidence type="ECO:0000313" key="3">
    <source>
        <dbReference type="EMBL" id="MXQ65552.1"/>
    </source>
</evidence>
<dbReference type="GO" id="GO:0016787">
    <property type="term" value="F:hydrolase activity"/>
    <property type="evidence" value="ECO:0007669"/>
    <property type="project" value="UniProtKB-KW"/>
</dbReference>
<protein>
    <submittedName>
        <fullName evidence="3">SGNH/GDSL hydrolase family protein</fullName>
    </submittedName>
</protein>
<reference evidence="3 4" key="1">
    <citation type="submission" date="2019-12" db="EMBL/GenBank/DDBJ databases">
        <title>Nocardia macrotermitis sp. nov. and Nocardia aurantia sp. nov., isolated from the gut of the fungus growing-termite Macrotermes natalensis.</title>
        <authorList>
            <person name="Christine B."/>
            <person name="Rene B."/>
        </authorList>
    </citation>
    <scope>NUCLEOTIDE SEQUENCE [LARGE SCALE GENOMIC DNA]</scope>
    <source>
        <strain evidence="3 4">DSM 102126</strain>
    </source>
</reference>
<dbReference type="InterPro" id="IPR053140">
    <property type="entry name" value="GDSL_Rv0518-like"/>
</dbReference>
<evidence type="ECO:0000259" key="2">
    <source>
        <dbReference type="Pfam" id="PF13472"/>
    </source>
</evidence>
<dbReference type="InterPro" id="IPR013830">
    <property type="entry name" value="SGNH_hydro"/>
</dbReference>
<dbReference type="SUPFAM" id="SSF52266">
    <property type="entry name" value="SGNH hydrolase"/>
    <property type="match status" value="1"/>
</dbReference>
<dbReference type="OrthoDB" id="1828825at2"/>
<dbReference type="Gene3D" id="3.40.50.1110">
    <property type="entry name" value="SGNH hydrolase"/>
    <property type="match status" value="1"/>
</dbReference>
<feature type="domain" description="SGNH hydrolase-type esterase" evidence="2">
    <location>
        <begin position="224"/>
        <end position="421"/>
    </location>
</feature>
<feature type="signal peptide" evidence="1">
    <location>
        <begin position="1"/>
        <end position="35"/>
    </location>
</feature>
<evidence type="ECO:0000256" key="1">
    <source>
        <dbReference type="SAM" id="SignalP"/>
    </source>
</evidence>
<dbReference type="RefSeq" id="WP_161103630.1">
    <property type="nucleotide sequence ID" value="NZ_JBHLYI010000006.1"/>
</dbReference>
<sequence length="432" mass="45841">MPLTRFPRFDRRSAALGLSLLLPLALTTPLPSANAAAPAPGRFEHGWVGTWSASAQAPWPSTIVPPFDPTVAGFDGQTVREIVHTSAGGSAVRIHLSNAFGTKPLVIGHATVGVDKGEAALDGPPAKITFAGADTVTIPVGKEIVSDPVPLRVAPLTDLAVSLFLPEATGPTTQHSYANQINYISKPGDHTGEADGGAFFRPVLHWFFLSSVDVRSPGTPAVVALGDGTTDGVQAAAEPTNNRWTDVLARRLAERGRPAGVLNEGILRNRLLNGSPCFGRSALDRLDSDVFDRTGVRSLIVLDGVSDIGFPALPDFACLAPRAEVTARQLIDGYRQIIARAHARGIRVIGGTLPPLAGSDYDSPANERTRQAVNAWIRHGHGFDAVVDFDRVLRDPADPHRLLPAYDSGDHLHPNGDGYEAMGRAVDLHALF</sequence>
<dbReference type="Pfam" id="PF13472">
    <property type="entry name" value="Lipase_GDSL_2"/>
    <property type="match status" value="1"/>
</dbReference>
<organism evidence="3 4">
    <name type="scientific">Actinomadura rayongensis</name>
    <dbReference type="NCBI Taxonomy" id="1429076"/>
    <lineage>
        <taxon>Bacteria</taxon>
        <taxon>Bacillati</taxon>
        <taxon>Actinomycetota</taxon>
        <taxon>Actinomycetes</taxon>
        <taxon>Streptosporangiales</taxon>
        <taxon>Thermomonosporaceae</taxon>
        <taxon>Actinomadura</taxon>
    </lineage>
</organism>
<dbReference type="AlphaFoldDB" id="A0A6I4WG33"/>